<accession>A0A4C1UDL2</accession>
<name>A0A4C1UDL2_EUMVA</name>
<dbReference type="EMBL" id="BGZK01000162">
    <property type="protein sequence ID" value="GBP24468.1"/>
    <property type="molecule type" value="Genomic_DNA"/>
</dbReference>
<protein>
    <submittedName>
        <fullName evidence="1">Uncharacterized protein</fullName>
    </submittedName>
</protein>
<gene>
    <name evidence="1" type="ORF">EVAR_20792_1</name>
</gene>
<evidence type="ECO:0000313" key="2">
    <source>
        <dbReference type="Proteomes" id="UP000299102"/>
    </source>
</evidence>
<organism evidence="1 2">
    <name type="scientific">Eumeta variegata</name>
    <name type="common">Bagworm moth</name>
    <name type="synonym">Eumeta japonica</name>
    <dbReference type="NCBI Taxonomy" id="151549"/>
    <lineage>
        <taxon>Eukaryota</taxon>
        <taxon>Metazoa</taxon>
        <taxon>Ecdysozoa</taxon>
        <taxon>Arthropoda</taxon>
        <taxon>Hexapoda</taxon>
        <taxon>Insecta</taxon>
        <taxon>Pterygota</taxon>
        <taxon>Neoptera</taxon>
        <taxon>Endopterygota</taxon>
        <taxon>Lepidoptera</taxon>
        <taxon>Glossata</taxon>
        <taxon>Ditrysia</taxon>
        <taxon>Tineoidea</taxon>
        <taxon>Psychidae</taxon>
        <taxon>Oiketicinae</taxon>
        <taxon>Eumeta</taxon>
    </lineage>
</organism>
<dbReference type="AlphaFoldDB" id="A0A4C1UDL2"/>
<proteinExistence type="predicted"/>
<keyword evidence="2" id="KW-1185">Reference proteome</keyword>
<dbReference type="Proteomes" id="UP000299102">
    <property type="component" value="Unassembled WGS sequence"/>
</dbReference>
<comment type="caution">
    <text evidence="1">The sequence shown here is derived from an EMBL/GenBank/DDBJ whole genome shotgun (WGS) entry which is preliminary data.</text>
</comment>
<sequence length="78" mass="8188">MSIVIESGLLAGIRISKRHHYTATGPSCAASVCVVEKQGKANNGVSNGTNLAVFVRPIGRRGRVSARPQTNGIVDTIE</sequence>
<reference evidence="1 2" key="1">
    <citation type="journal article" date="2019" name="Commun. Biol.">
        <title>The bagworm genome reveals a unique fibroin gene that provides high tensile strength.</title>
        <authorList>
            <person name="Kono N."/>
            <person name="Nakamura H."/>
            <person name="Ohtoshi R."/>
            <person name="Tomita M."/>
            <person name="Numata K."/>
            <person name="Arakawa K."/>
        </authorList>
    </citation>
    <scope>NUCLEOTIDE SEQUENCE [LARGE SCALE GENOMIC DNA]</scope>
</reference>
<evidence type="ECO:0000313" key="1">
    <source>
        <dbReference type="EMBL" id="GBP24468.1"/>
    </source>
</evidence>